<dbReference type="Proteomes" id="UP000286137">
    <property type="component" value="Unassembled WGS sequence"/>
</dbReference>
<proteinExistence type="predicted"/>
<evidence type="ECO:0000313" key="2">
    <source>
        <dbReference type="EMBL" id="RGT37399.1"/>
    </source>
</evidence>
<comment type="caution">
    <text evidence="2">The sequence shown here is derived from an EMBL/GenBank/DDBJ whole genome shotgun (WGS) entry which is preliminary data.</text>
</comment>
<reference evidence="4 5" key="1">
    <citation type="submission" date="2018-08" db="EMBL/GenBank/DDBJ databases">
        <title>A genome reference for cultivated species of the human gut microbiota.</title>
        <authorList>
            <person name="Zou Y."/>
            <person name="Xue W."/>
            <person name="Luo G."/>
        </authorList>
    </citation>
    <scope>NUCLEOTIDE SEQUENCE [LARGE SCALE GENOMIC DNA]</scope>
    <source>
        <strain evidence="2 4">AF19-16AC</strain>
        <strain evidence="1 6">AF27-4BH</strain>
        <strain evidence="3 5">AM21-18</strain>
    </source>
</reference>
<dbReference type="AlphaFoldDB" id="A0A412NEL5"/>
<dbReference type="EMBL" id="QRIS01000034">
    <property type="protein sequence ID" value="RHG79947.1"/>
    <property type="molecule type" value="Genomic_DNA"/>
</dbReference>
<gene>
    <name evidence="3" type="ORF">DW243_15595</name>
    <name evidence="2" type="ORF">DWX36_12250</name>
    <name evidence="1" type="ORF">DWY88_07645</name>
</gene>
<dbReference type="EMBL" id="QRTJ01000011">
    <property type="protein sequence ID" value="RGQ68424.1"/>
    <property type="molecule type" value="Genomic_DNA"/>
</dbReference>
<accession>A0A412NEL5</accession>
<dbReference type="Proteomes" id="UP000283981">
    <property type="component" value="Unassembled WGS sequence"/>
</dbReference>
<evidence type="ECO:0000313" key="6">
    <source>
        <dbReference type="Proteomes" id="UP000286137"/>
    </source>
</evidence>
<evidence type="ECO:0000313" key="5">
    <source>
        <dbReference type="Proteomes" id="UP000283981"/>
    </source>
</evidence>
<dbReference type="RefSeq" id="WP_118013575.1">
    <property type="nucleotide sequence ID" value="NZ_BAABXJ010000001.1"/>
</dbReference>
<dbReference type="EMBL" id="QRWQ01000012">
    <property type="protein sequence ID" value="RGT37399.1"/>
    <property type="molecule type" value="Genomic_DNA"/>
</dbReference>
<protein>
    <submittedName>
        <fullName evidence="2">Uncharacterized protein</fullName>
    </submittedName>
</protein>
<evidence type="ECO:0000313" key="3">
    <source>
        <dbReference type="EMBL" id="RHG79947.1"/>
    </source>
</evidence>
<dbReference type="Proteomes" id="UP000283834">
    <property type="component" value="Unassembled WGS sequence"/>
</dbReference>
<organism evidence="2 4">
    <name type="scientific">Mediterraneibacter gnavus</name>
    <name type="common">Ruminococcus gnavus</name>
    <dbReference type="NCBI Taxonomy" id="33038"/>
    <lineage>
        <taxon>Bacteria</taxon>
        <taxon>Bacillati</taxon>
        <taxon>Bacillota</taxon>
        <taxon>Clostridia</taxon>
        <taxon>Lachnospirales</taxon>
        <taxon>Lachnospiraceae</taxon>
        <taxon>Mediterraneibacter</taxon>
    </lineage>
</organism>
<evidence type="ECO:0000313" key="4">
    <source>
        <dbReference type="Proteomes" id="UP000283834"/>
    </source>
</evidence>
<name>A0A412NEL5_MEDGN</name>
<evidence type="ECO:0000313" key="1">
    <source>
        <dbReference type="EMBL" id="RGQ68424.1"/>
    </source>
</evidence>
<sequence length="77" mass="8713">MQAKLLGFMGVDFTNKDGEQIVGMNIFAAFKDENVHGLRTEKFFLKEGISLPEQVKINDTLEISFNYKGKIESITKV</sequence>